<gene>
    <name evidence="2" type="ORF">V9T40_014519</name>
</gene>
<keyword evidence="1" id="KW-1133">Transmembrane helix</keyword>
<keyword evidence="1" id="KW-0812">Transmembrane</keyword>
<dbReference type="EMBL" id="JBBCAQ010000038">
    <property type="protein sequence ID" value="KAK7572047.1"/>
    <property type="molecule type" value="Genomic_DNA"/>
</dbReference>
<name>A0AAN9T536_9HEMI</name>
<feature type="transmembrane region" description="Helical" evidence="1">
    <location>
        <begin position="12"/>
        <end position="34"/>
    </location>
</feature>
<proteinExistence type="predicted"/>
<keyword evidence="3" id="KW-1185">Reference proteome</keyword>
<keyword evidence="1" id="KW-0472">Membrane</keyword>
<evidence type="ECO:0000313" key="3">
    <source>
        <dbReference type="Proteomes" id="UP001367676"/>
    </source>
</evidence>
<evidence type="ECO:0000313" key="2">
    <source>
        <dbReference type="EMBL" id="KAK7572047.1"/>
    </source>
</evidence>
<dbReference type="AlphaFoldDB" id="A0AAN9T536"/>
<organism evidence="2 3">
    <name type="scientific">Parthenolecanium corni</name>
    <dbReference type="NCBI Taxonomy" id="536013"/>
    <lineage>
        <taxon>Eukaryota</taxon>
        <taxon>Metazoa</taxon>
        <taxon>Ecdysozoa</taxon>
        <taxon>Arthropoda</taxon>
        <taxon>Hexapoda</taxon>
        <taxon>Insecta</taxon>
        <taxon>Pterygota</taxon>
        <taxon>Neoptera</taxon>
        <taxon>Paraneoptera</taxon>
        <taxon>Hemiptera</taxon>
        <taxon>Sternorrhyncha</taxon>
        <taxon>Coccoidea</taxon>
        <taxon>Coccidae</taxon>
        <taxon>Parthenolecanium</taxon>
    </lineage>
</organism>
<reference evidence="2 3" key="1">
    <citation type="submission" date="2024-03" db="EMBL/GenBank/DDBJ databases">
        <title>Adaptation during the transition from Ophiocordyceps entomopathogen to insect associate is accompanied by gene loss and intensified selection.</title>
        <authorList>
            <person name="Ward C.M."/>
            <person name="Onetto C.A."/>
            <person name="Borneman A.R."/>
        </authorList>
    </citation>
    <scope>NUCLEOTIDE SEQUENCE [LARGE SCALE GENOMIC DNA]</scope>
    <source>
        <strain evidence="2">AWRI1</strain>
        <tissue evidence="2">Single Adult Female</tissue>
    </source>
</reference>
<comment type="caution">
    <text evidence="2">The sequence shown here is derived from an EMBL/GenBank/DDBJ whole genome shotgun (WGS) entry which is preliminary data.</text>
</comment>
<evidence type="ECO:0000256" key="1">
    <source>
        <dbReference type="SAM" id="Phobius"/>
    </source>
</evidence>
<feature type="transmembrane region" description="Helical" evidence="1">
    <location>
        <begin position="40"/>
        <end position="59"/>
    </location>
</feature>
<sequence length="151" mass="16730">MVQTGSNDSSLRLMGMLMTISLGIFAVLFLYVLYNMTVNVAGTTIAMLFFIVLAFFIVLMKTFKLLNRLANPTPNLDYDLSSSIPTISEIVSSNRVRHESLPPSYEEAIRNYAQKVSMNSTAEECIINETIPKPSGTHECPRCSSSQVPVN</sequence>
<protein>
    <submittedName>
        <fullName evidence="2">Uncharacterized protein</fullName>
    </submittedName>
</protein>
<dbReference type="Proteomes" id="UP001367676">
    <property type="component" value="Unassembled WGS sequence"/>
</dbReference>
<accession>A0AAN9T536</accession>